<dbReference type="HAMAP" id="MF_00735">
    <property type="entry name" value="Methyltr_PrmA"/>
    <property type="match status" value="1"/>
</dbReference>
<proteinExistence type="inferred from homology"/>
<dbReference type="PANTHER" id="PTHR43648">
    <property type="entry name" value="ELECTRON TRANSFER FLAVOPROTEIN BETA SUBUNIT LYSINE METHYLTRANSFERASE"/>
    <property type="match status" value="1"/>
</dbReference>
<evidence type="ECO:0000313" key="8">
    <source>
        <dbReference type="Proteomes" id="UP000052237"/>
    </source>
</evidence>
<protein>
    <recommendedName>
        <fullName evidence="6">Ribosomal protein L11 methyltransferase</fullName>
        <shortName evidence="6">L11 Mtase</shortName>
        <ecNumber evidence="6">2.1.1.-</ecNumber>
    </recommendedName>
</protein>
<comment type="subcellular location">
    <subcellularLocation>
        <location evidence="6">Cytoplasm</location>
    </subcellularLocation>
</comment>
<comment type="similarity">
    <text evidence="1 6">Belongs to the methyltransferase superfamily. PrmA family.</text>
</comment>
<dbReference type="GO" id="GO:0032259">
    <property type="term" value="P:methylation"/>
    <property type="evidence" value="ECO:0007669"/>
    <property type="project" value="UniProtKB-KW"/>
</dbReference>
<dbReference type="GO" id="GO:0016279">
    <property type="term" value="F:protein-lysine N-methyltransferase activity"/>
    <property type="evidence" value="ECO:0007669"/>
    <property type="project" value="RHEA"/>
</dbReference>
<dbReference type="EC" id="2.1.1.-" evidence="6"/>
<keyword evidence="2 6" id="KW-0963">Cytoplasm</keyword>
<feature type="binding site" evidence="6">
    <location>
        <position position="167"/>
    </location>
    <ligand>
        <name>S-adenosyl-L-methionine</name>
        <dbReference type="ChEBI" id="CHEBI:59789"/>
    </ligand>
</feature>
<comment type="caution">
    <text evidence="7">The sequence shown here is derived from an EMBL/GenBank/DDBJ whole genome shotgun (WGS) entry which is preliminary data.</text>
</comment>
<keyword evidence="3 6" id="KW-0489">Methyltransferase</keyword>
<dbReference type="InterPro" id="IPR004498">
    <property type="entry name" value="Ribosomal_PrmA_MeTrfase"/>
</dbReference>
<feature type="binding site" evidence="6">
    <location>
        <position position="146"/>
    </location>
    <ligand>
        <name>S-adenosyl-L-methionine</name>
        <dbReference type="ChEBI" id="CHEBI:59789"/>
    </ligand>
</feature>
<dbReference type="InterPro" id="IPR029063">
    <property type="entry name" value="SAM-dependent_MTases_sf"/>
</dbReference>
<dbReference type="Proteomes" id="UP000052237">
    <property type="component" value="Unassembled WGS sequence"/>
</dbReference>
<dbReference type="GO" id="GO:0005737">
    <property type="term" value="C:cytoplasm"/>
    <property type="evidence" value="ECO:0007669"/>
    <property type="project" value="UniProtKB-SubCell"/>
</dbReference>
<keyword evidence="7" id="KW-0687">Ribonucleoprotein</keyword>
<dbReference type="Gene3D" id="3.40.50.150">
    <property type="entry name" value="Vaccinia Virus protein VP39"/>
    <property type="match status" value="1"/>
</dbReference>
<dbReference type="PANTHER" id="PTHR43648:SF1">
    <property type="entry name" value="ELECTRON TRANSFER FLAVOPROTEIN BETA SUBUNIT LYSINE METHYLTRANSFERASE"/>
    <property type="match status" value="1"/>
</dbReference>
<evidence type="ECO:0000256" key="5">
    <source>
        <dbReference type="ARBA" id="ARBA00022691"/>
    </source>
</evidence>
<dbReference type="Pfam" id="PF06325">
    <property type="entry name" value="PrmA"/>
    <property type="match status" value="1"/>
</dbReference>
<evidence type="ECO:0000256" key="1">
    <source>
        <dbReference type="ARBA" id="ARBA00009741"/>
    </source>
</evidence>
<accession>A0A0S4STS8</accession>
<dbReference type="InterPro" id="IPR050078">
    <property type="entry name" value="Ribosomal_L11_MeTrfase_PrmA"/>
</dbReference>
<name>A0A0S4STS8_CAMHY</name>
<dbReference type="NCBIfam" id="NF001786">
    <property type="entry name" value="PRK00517.2-4"/>
    <property type="match status" value="1"/>
</dbReference>
<gene>
    <name evidence="6 7" type="primary">prmA</name>
    <name evidence="7" type="ORF">ERS686654_01967</name>
</gene>
<keyword evidence="4 6" id="KW-0808">Transferase</keyword>
<evidence type="ECO:0000313" key="7">
    <source>
        <dbReference type="EMBL" id="CUU89242.1"/>
    </source>
</evidence>
<evidence type="ECO:0000256" key="3">
    <source>
        <dbReference type="ARBA" id="ARBA00022603"/>
    </source>
</evidence>
<keyword evidence="8" id="KW-1185">Reference proteome</keyword>
<dbReference type="CDD" id="cd02440">
    <property type="entry name" value="AdoMet_MTases"/>
    <property type="match status" value="1"/>
</dbReference>
<reference evidence="7 8" key="1">
    <citation type="submission" date="2015-11" db="EMBL/GenBank/DDBJ databases">
        <authorList>
            <consortium name="Pathogen Informatics"/>
        </authorList>
    </citation>
    <scope>NUCLEOTIDE SEQUENCE [LARGE SCALE GENOMIC DNA]</scope>
    <source>
        <strain evidence="7 8">006A-0059</strain>
    </source>
</reference>
<evidence type="ECO:0000256" key="2">
    <source>
        <dbReference type="ARBA" id="ARBA00022490"/>
    </source>
</evidence>
<keyword evidence="7" id="KW-0689">Ribosomal protein</keyword>
<organism evidence="7 8">
    <name type="scientific">Campylobacter hyointestinalis subsp. hyointestinalis</name>
    <dbReference type="NCBI Taxonomy" id="91352"/>
    <lineage>
        <taxon>Bacteria</taxon>
        <taxon>Pseudomonadati</taxon>
        <taxon>Campylobacterota</taxon>
        <taxon>Epsilonproteobacteria</taxon>
        <taxon>Campylobacterales</taxon>
        <taxon>Campylobacteraceae</taxon>
        <taxon>Campylobacter</taxon>
    </lineage>
</organism>
<dbReference type="RefSeq" id="WP_059435440.1">
    <property type="nucleotide sequence ID" value="NZ_FAVB01000006.1"/>
</dbReference>
<evidence type="ECO:0000256" key="4">
    <source>
        <dbReference type="ARBA" id="ARBA00022679"/>
    </source>
</evidence>
<dbReference type="SUPFAM" id="SSF53335">
    <property type="entry name" value="S-adenosyl-L-methionine-dependent methyltransferases"/>
    <property type="match status" value="1"/>
</dbReference>
<comment type="function">
    <text evidence="6">Methylates ribosomal protein L11.</text>
</comment>
<sequence>MKEKFFELKIQSPNADILKDFAFELGITCIEEINEGFIIRDEDELDNIKWGLEEFAKRTNTQIKTSIEVKDNIDWINEYKKGIKPVLAGKFYIRPSWEASKNGLIDIIIDPALAFGSGHHESTSSCLNFISKYINLNTHKTALDVGCGSGILSISLAKLGLKVDACDTDELAVLSSKENGIKNKIEFNDIWTGSVMATHKKYDVVVANIIADVILLLVKDLKNSINDNGYLIISGILTKYKERILKNFGDLELVENITLNEWESFIFKK</sequence>
<feature type="binding site" evidence="6">
    <location>
        <position position="208"/>
    </location>
    <ligand>
        <name>S-adenosyl-L-methionine</name>
        <dbReference type="ChEBI" id="CHEBI:59789"/>
    </ligand>
</feature>
<feature type="binding site" evidence="6">
    <location>
        <position position="123"/>
    </location>
    <ligand>
        <name>S-adenosyl-L-methionine</name>
        <dbReference type="ChEBI" id="CHEBI:59789"/>
    </ligand>
</feature>
<dbReference type="PIRSF" id="PIRSF000401">
    <property type="entry name" value="RPL11_MTase"/>
    <property type="match status" value="1"/>
</dbReference>
<evidence type="ECO:0000256" key="6">
    <source>
        <dbReference type="HAMAP-Rule" id="MF_00735"/>
    </source>
</evidence>
<dbReference type="AlphaFoldDB" id="A0A0S4STS8"/>
<comment type="catalytic activity">
    <reaction evidence="6">
        <text>L-lysyl-[protein] + 3 S-adenosyl-L-methionine = N(6),N(6),N(6)-trimethyl-L-lysyl-[protein] + 3 S-adenosyl-L-homocysteine + 3 H(+)</text>
        <dbReference type="Rhea" id="RHEA:54192"/>
        <dbReference type="Rhea" id="RHEA-COMP:9752"/>
        <dbReference type="Rhea" id="RHEA-COMP:13826"/>
        <dbReference type="ChEBI" id="CHEBI:15378"/>
        <dbReference type="ChEBI" id="CHEBI:29969"/>
        <dbReference type="ChEBI" id="CHEBI:57856"/>
        <dbReference type="ChEBI" id="CHEBI:59789"/>
        <dbReference type="ChEBI" id="CHEBI:61961"/>
    </reaction>
</comment>
<dbReference type="GO" id="GO:0005840">
    <property type="term" value="C:ribosome"/>
    <property type="evidence" value="ECO:0007669"/>
    <property type="project" value="UniProtKB-KW"/>
</dbReference>
<keyword evidence="5 6" id="KW-0949">S-adenosyl-L-methionine</keyword>
<dbReference type="EMBL" id="FAVB01000006">
    <property type="protein sequence ID" value="CUU89242.1"/>
    <property type="molecule type" value="Genomic_DNA"/>
</dbReference>